<dbReference type="PANTHER" id="PTHR43305">
    <property type="entry name" value="FAMILY N-ACETYLTRANSFERASE, PUTATIVE (AFU_ORTHOLOGUE AFUA_2G01380)-RELATED"/>
    <property type="match status" value="1"/>
</dbReference>
<dbReference type="InterPro" id="IPR052777">
    <property type="entry name" value="Acetyltransferase_Enz"/>
</dbReference>
<keyword evidence="2" id="KW-0808">Transferase</keyword>
<dbReference type="Proteomes" id="UP001595444">
    <property type="component" value="Unassembled WGS sequence"/>
</dbReference>
<dbReference type="GO" id="GO:0016746">
    <property type="term" value="F:acyltransferase activity"/>
    <property type="evidence" value="ECO:0007669"/>
    <property type="project" value="UniProtKB-KW"/>
</dbReference>
<evidence type="ECO:0000313" key="3">
    <source>
        <dbReference type="Proteomes" id="UP001595444"/>
    </source>
</evidence>
<gene>
    <name evidence="2" type="ORF">ACFOKA_00280</name>
</gene>
<reference evidence="3" key="1">
    <citation type="journal article" date="2019" name="Int. J. Syst. Evol. Microbiol.">
        <title>The Global Catalogue of Microorganisms (GCM) 10K type strain sequencing project: providing services to taxonomists for standard genome sequencing and annotation.</title>
        <authorList>
            <consortium name="The Broad Institute Genomics Platform"/>
            <consortium name="The Broad Institute Genome Sequencing Center for Infectious Disease"/>
            <person name="Wu L."/>
            <person name="Ma J."/>
        </authorList>
    </citation>
    <scope>NUCLEOTIDE SEQUENCE [LARGE SCALE GENOMIC DNA]</scope>
    <source>
        <strain evidence="3">KCTC 62164</strain>
    </source>
</reference>
<dbReference type="CDD" id="cd04301">
    <property type="entry name" value="NAT_SF"/>
    <property type="match status" value="1"/>
</dbReference>
<protein>
    <submittedName>
        <fullName evidence="2">GNAT family N-acetyltransferase</fullName>
        <ecNumber evidence="2">2.3.-.-</ecNumber>
    </submittedName>
</protein>
<accession>A0ABV7CZZ9</accession>
<dbReference type="InterPro" id="IPR000182">
    <property type="entry name" value="GNAT_dom"/>
</dbReference>
<evidence type="ECO:0000313" key="2">
    <source>
        <dbReference type="EMBL" id="MFC3050331.1"/>
    </source>
</evidence>
<keyword evidence="3" id="KW-1185">Reference proteome</keyword>
<dbReference type="SUPFAM" id="SSF55729">
    <property type="entry name" value="Acyl-CoA N-acyltransferases (Nat)"/>
    <property type="match status" value="1"/>
</dbReference>
<dbReference type="Gene3D" id="3.40.630.30">
    <property type="match status" value="1"/>
</dbReference>
<dbReference type="EC" id="2.3.-.-" evidence="2"/>
<dbReference type="PROSITE" id="PS51186">
    <property type="entry name" value="GNAT"/>
    <property type="match status" value="1"/>
</dbReference>
<keyword evidence="2" id="KW-0012">Acyltransferase</keyword>
<dbReference type="RefSeq" id="WP_194214729.1">
    <property type="nucleotide sequence ID" value="NZ_CP061205.1"/>
</dbReference>
<dbReference type="Pfam" id="PF00583">
    <property type="entry name" value="Acetyltransf_1"/>
    <property type="match status" value="1"/>
</dbReference>
<dbReference type="InterPro" id="IPR016181">
    <property type="entry name" value="Acyl_CoA_acyltransferase"/>
</dbReference>
<evidence type="ECO:0000259" key="1">
    <source>
        <dbReference type="PROSITE" id="PS51186"/>
    </source>
</evidence>
<comment type="caution">
    <text evidence="2">The sequence shown here is derived from an EMBL/GenBank/DDBJ whole genome shotgun (WGS) entry which is preliminary data.</text>
</comment>
<dbReference type="PANTHER" id="PTHR43305:SF1">
    <property type="entry name" value="FAMILY N-ACETYLTRANSFERASE, PUTATIVE (AFU_ORTHOLOGUE AFUA_2G01380)-RELATED"/>
    <property type="match status" value="1"/>
</dbReference>
<name>A0ABV7CZZ9_9PROT</name>
<feature type="domain" description="N-acetyltransferase" evidence="1">
    <location>
        <begin position="10"/>
        <end position="156"/>
    </location>
</feature>
<proteinExistence type="predicted"/>
<organism evidence="2 3">
    <name type="scientific">Kordiimonas pumila</name>
    <dbReference type="NCBI Taxonomy" id="2161677"/>
    <lineage>
        <taxon>Bacteria</taxon>
        <taxon>Pseudomonadati</taxon>
        <taxon>Pseudomonadota</taxon>
        <taxon>Alphaproteobacteria</taxon>
        <taxon>Kordiimonadales</taxon>
        <taxon>Kordiimonadaceae</taxon>
        <taxon>Kordiimonas</taxon>
    </lineage>
</organism>
<dbReference type="EMBL" id="JBHRSL010000001">
    <property type="protein sequence ID" value="MFC3050331.1"/>
    <property type="molecule type" value="Genomic_DNA"/>
</dbReference>
<sequence length="156" mass="17611">MPQNKAKTEIHIARNPAQKAQAKDLCLDYASWLGIDLHFQGFSEEMQHFPGAYNPVLLATVNGTCAGTVCLKPHTNDVCEMKRLFVKPEYHGYGIGSLLCENLINAAREQGYKIMLLDSLERLKPAIALYRKFGFEECAAYNNNPEKDVVYMQLKL</sequence>